<proteinExistence type="predicted"/>
<dbReference type="PATRIC" id="fig|1423783.4.peg.1845"/>
<accession>A0A0R1U2D2</accession>
<evidence type="ECO:0000313" key="2">
    <source>
        <dbReference type="Proteomes" id="UP000051922"/>
    </source>
</evidence>
<dbReference type="Proteomes" id="UP000051922">
    <property type="component" value="Unassembled WGS sequence"/>
</dbReference>
<dbReference type="AlphaFoldDB" id="A0A0R1U2D2"/>
<protein>
    <submittedName>
        <fullName evidence="1">Uncharacterized protein</fullName>
    </submittedName>
</protein>
<gene>
    <name evidence="1" type="ORF">FC50_GL001802</name>
</gene>
<reference evidence="1 2" key="1">
    <citation type="journal article" date="2015" name="Genome Announc.">
        <title>Expanding the biotechnology potential of lactobacilli through comparative genomics of 213 strains and associated genera.</title>
        <authorList>
            <person name="Sun Z."/>
            <person name="Harris H.M."/>
            <person name="McCann A."/>
            <person name="Guo C."/>
            <person name="Argimon S."/>
            <person name="Zhang W."/>
            <person name="Yang X."/>
            <person name="Jeffery I.B."/>
            <person name="Cooney J.C."/>
            <person name="Kagawa T.F."/>
            <person name="Liu W."/>
            <person name="Song Y."/>
            <person name="Salvetti E."/>
            <person name="Wrobel A."/>
            <person name="Rasinkangas P."/>
            <person name="Parkhill J."/>
            <person name="Rea M.C."/>
            <person name="O'Sullivan O."/>
            <person name="Ritari J."/>
            <person name="Douillard F.P."/>
            <person name="Paul Ross R."/>
            <person name="Yang R."/>
            <person name="Briner A.E."/>
            <person name="Felis G.E."/>
            <person name="de Vos W.M."/>
            <person name="Barrangou R."/>
            <person name="Klaenhammer T.R."/>
            <person name="Caufield P.W."/>
            <person name="Cui Y."/>
            <person name="Zhang H."/>
            <person name="O'Toole P.W."/>
        </authorList>
    </citation>
    <scope>NUCLEOTIDE SEQUENCE [LARGE SCALE GENOMIC DNA]</scope>
    <source>
        <strain evidence="1 2">DSM 15945</strain>
    </source>
</reference>
<comment type="caution">
    <text evidence="1">The sequence shown here is derived from an EMBL/GenBank/DDBJ whole genome shotgun (WGS) entry which is preliminary data.</text>
</comment>
<keyword evidence="2" id="KW-1185">Reference proteome</keyword>
<organism evidence="1 2">
    <name type="scientific">Lacticaseibacillus pantheris DSM 15945 = JCM 12539 = NBRC 106106</name>
    <dbReference type="NCBI Taxonomy" id="1423783"/>
    <lineage>
        <taxon>Bacteria</taxon>
        <taxon>Bacillati</taxon>
        <taxon>Bacillota</taxon>
        <taxon>Bacilli</taxon>
        <taxon>Lactobacillales</taxon>
        <taxon>Lactobacillaceae</taxon>
        <taxon>Lacticaseibacillus</taxon>
    </lineage>
</organism>
<dbReference type="RefSeq" id="WP_156301993.1">
    <property type="nucleotide sequence ID" value="NZ_AZFJ01000052.1"/>
</dbReference>
<sequence length="50" mass="5617">MEFMAVTTVICLYDIATQSLPPVCRRLTAIVIKLLIMAASRLLRRAISRP</sequence>
<evidence type="ECO:0000313" key="1">
    <source>
        <dbReference type="EMBL" id="KRL85626.1"/>
    </source>
</evidence>
<dbReference type="EMBL" id="AZFJ01000052">
    <property type="protein sequence ID" value="KRL85626.1"/>
    <property type="molecule type" value="Genomic_DNA"/>
</dbReference>
<name>A0A0R1U2D2_9LACO</name>